<organism evidence="2 5">
    <name type="scientific">Bacteroides intestinalis</name>
    <dbReference type="NCBI Taxonomy" id="329854"/>
    <lineage>
        <taxon>Bacteria</taxon>
        <taxon>Pseudomonadati</taxon>
        <taxon>Bacteroidota</taxon>
        <taxon>Bacteroidia</taxon>
        <taxon>Bacteroidales</taxon>
        <taxon>Bacteroidaceae</taxon>
        <taxon>Bacteroides</taxon>
    </lineage>
</organism>
<dbReference type="GeneID" id="26158808"/>
<evidence type="ECO:0000313" key="6">
    <source>
        <dbReference type="Proteomes" id="UP000286003"/>
    </source>
</evidence>
<accession>A0A3E4IPV4</accession>
<comment type="caution">
    <text evidence="2">The sequence shown here is derived from an EMBL/GenBank/DDBJ whole genome shotgun (WGS) entry which is preliminary data.</text>
</comment>
<dbReference type="EMBL" id="QRQM01000009">
    <property type="protein sequence ID" value="RHN07301.1"/>
    <property type="molecule type" value="Genomic_DNA"/>
</dbReference>
<dbReference type="InterPro" id="IPR029044">
    <property type="entry name" value="Nucleotide-diphossugar_trans"/>
</dbReference>
<dbReference type="GO" id="GO:0016740">
    <property type="term" value="F:transferase activity"/>
    <property type="evidence" value="ECO:0007669"/>
    <property type="project" value="UniProtKB-KW"/>
</dbReference>
<evidence type="ECO:0000313" key="3">
    <source>
        <dbReference type="EMBL" id="RHN07301.1"/>
    </source>
</evidence>
<sequence length="305" mass="36198">MLMPLLNKIANVLEEVPQTFRRTSNPKLIMTLLVKNEEDILEENLCFHKAMGVDGFIITDNNSTDGTIEIIQKYQKEGWIKEAIIEKATNYNQKVWVDRMIKIAKKQLHADWVINADADELWYSPTGSLKTELATTRANVLKCSMRYMYPEAGKQFWKWNQAIIPIINPLKYNFYNLSRYSLYIPQRGKVLHRTTSYLQISTGNHKVLMFPKRLRKSNICIYHYSIRGKERFLEKMINGGKQLEQNPHRHIGMHWRYFYQLYKNQQLEIEYDKIIGANSYDQLQRDGYIKTDNTIPDFFKQHFNK</sequence>
<dbReference type="Proteomes" id="UP000284772">
    <property type="component" value="Unassembled WGS sequence"/>
</dbReference>
<evidence type="ECO:0000313" key="1">
    <source>
        <dbReference type="EMBL" id="RGT58476.1"/>
    </source>
</evidence>
<name>A0A3E4IPV4_9BACE</name>
<dbReference type="Pfam" id="PF13704">
    <property type="entry name" value="Glyco_tranf_2_4"/>
    <property type="match status" value="1"/>
</dbReference>
<evidence type="ECO:0000313" key="4">
    <source>
        <dbReference type="Proteomes" id="UP000284772"/>
    </source>
</evidence>
<reference evidence="4 5" key="1">
    <citation type="submission" date="2018-08" db="EMBL/GenBank/DDBJ databases">
        <title>A genome reference for cultivated species of the human gut microbiota.</title>
        <authorList>
            <person name="Zou Y."/>
            <person name="Xue W."/>
            <person name="Luo G."/>
        </authorList>
    </citation>
    <scope>NUCLEOTIDE SEQUENCE [LARGE SCALE GENOMIC DNA]</scope>
    <source>
        <strain evidence="1 4">AF19-10AC</strain>
        <strain evidence="3 6">AF31-23</strain>
        <strain evidence="2 5">AF36-16BH</strain>
    </source>
</reference>
<protein>
    <submittedName>
        <fullName evidence="2">Glycosyltransferase family 2 protein</fullName>
    </submittedName>
</protein>
<proteinExistence type="predicted"/>
<evidence type="ECO:0000313" key="2">
    <source>
        <dbReference type="EMBL" id="RHL96495.1"/>
    </source>
</evidence>
<dbReference type="RefSeq" id="WP_007661538.1">
    <property type="nucleotide sequence ID" value="NZ_BAABZC010000001.1"/>
</dbReference>
<keyword evidence="2" id="KW-0808">Transferase</keyword>
<evidence type="ECO:0000313" key="5">
    <source>
        <dbReference type="Proteomes" id="UP000285013"/>
    </source>
</evidence>
<gene>
    <name evidence="1" type="ORF">DWX27_01890</name>
    <name evidence="3" type="ORF">DWZ32_09400</name>
    <name evidence="2" type="ORF">DWZ95_00235</name>
</gene>
<dbReference type="AlphaFoldDB" id="A0A3E4IPV4"/>
<dbReference type="EMBL" id="QRWT01000001">
    <property type="protein sequence ID" value="RGT58476.1"/>
    <property type="molecule type" value="Genomic_DNA"/>
</dbReference>
<dbReference type="EMBL" id="QRPE01000001">
    <property type="protein sequence ID" value="RHL96495.1"/>
    <property type="molecule type" value="Genomic_DNA"/>
</dbReference>
<dbReference type="SUPFAM" id="SSF53448">
    <property type="entry name" value="Nucleotide-diphospho-sugar transferases"/>
    <property type="match status" value="1"/>
</dbReference>
<dbReference type="Proteomes" id="UP000285013">
    <property type="component" value="Unassembled WGS sequence"/>
</dbReference>
<dbReference type="Gene3D" id="3.90.550.10">
    <property type="entry name" value="Spore Coat Polysaccharide Biosynthesis Protein SpsA, Chain A"/>
    <property type="match status" value="1"/>
</dbReference>
<dbReference type="Proteomes" id="UP000286003">
    <property type="component" value="Unassembled WGS sequence"/>
</dbReference>